<keyword evidence="2" id="KW-0812">Transmembrane</keyword>
<gene>
    <name evidence="3" type="ORF">CLUP02_13541</name>
</gene>
<dbReference type="RefSeq" id="XP_049149625.1">
    <property type="nucleotide sequence ID" value="XM_049292479.1"/>
</dbReference>
<dbReference type="PANTHER" id="PTHR34391">
    <property type="entry name" value="UPF0658 GOLGI APPARATUS MEMBRANE PROTEIN C1952.10C-RELATED"/>
    <property type="match status" value="1"/>
</dbReference>
<feature type="region of interest" description="Disordered" evidence="1">
    <location>
        <begin position="1"/>
        <end position="36"/>
    </location>
</feature>
<organism evidence="3 4">
    <name type="scientific">Colletotrichum lupini</name>
    <dbReference type="NCBI Taxonomy" id="145971"/>
    <lineage>
        <taxon>Eukaryota</taxon>
        <taxon>Fungi</taxon>
        <taxon>Dikarya</taxon>
        <taxon>Ascomycota</taxon>
        <taxon>Pezizomycotina</taxon>
        <taxon>Sordariomycetes</taxon>
        <taxon>Hypocreomycetidae</taxon>
        <taxon>Glomerellales</taxon>
        <taxon>Glomerellaceae</taxon>
        <taxon>Colletotrichum</taxon>
        <taxon>Colletotrichum acutatum species complex</taxon>
    </lineage>
</organism>
<feature type="compositionally biased region" description="Low complexity" evidence="1">
    <location>
        <begin position="263"/>
        <end position="275"/>
    </location>
</feature>
<feature type="region of interest" description="Disordered" evidence="1">
    <location>
        <begin position="293"/>
        <end position="330"/>
    </location>
</feature>
<keyword evidence="2" id="KW-1133">Transmembrane helix</keyword>
<evidence type="ECO:0000256" key="2">
    <source>
        <dbReference type="SAM" id="Phobius"/>
    </source>
</evidence>
<proteinExistence type="predicted"/>
<name>A0A9Q8T2C8_9PEZI</name>
<dbReference type="PANTHER" id="PTHR34391:SF1">
    <property type="entry name" value="UPF0658 GOLGI APPARATUS MEMBRANE PROTEIN C1952.10C-RELATED"/>
    <property type="match status" value="1"/>
</dbReference>
<dbReference type="GeneID" id="73347489"/>
<dbReference type="EMBL" id="CP019479">
    <property type="protein sequence ID" value="UQC88019.1"/>
    <property type="molecule type" value="Genomic_DNA"/>
</dbReference>
<sequence>MNPSLAPVVLGPRFGPSSSSSSTLDRQTPKGQSLSDLEKYCRPFDRQKALIREKETAQSCNHATKYKLRNTKEIFPGKPLNPCLIDPLSARPDRTGDPPSTRLTCSLRTLHASQFKTTPHAHLSRVSPHHLIITAAEGARVESIHPFIRPPSIHQPAVDRPVGRIESHTDFLESTRPGPPTLKEEPSYLTAHLRYNARNYYNNNNNLRQSTPYNVALLPYSLIVVIASRPPSSTAHDLPCSGPSSLHTPVRLLDSTPPPPPSQQTQPASSRSSGSCTCTCTCTFLSTWHTPVHTTTAPPESPKPQARGVPLPAAFAPPPASEEGEEGEKKTRALSVFEQIKLLIPFQLRTNNIFAFSPSPTALPLAVNQNPKTQKHPYYVPVRSFREIQNLIPSLSSPFLLLSSFDHSRLIPSRISRRRVSYSGSSQKKDFHSTRLSLLPPLTPAFVCHLAHHRPTRHTTSTSSHLDSFRGVANTVDLATRLDSRRSLLGGDPNFAGFDQELAARQYAQQYQQQYQQQYNPPQTSNNQGYAFREGLAPSTMNGSRPSSGASGPLGFGFMGAKWPRIFFLITLVQALLCLGFECYVFWKFQTGLTDQDPHQNTDTTDATDSPRRTIPTFLTLFIFGFLYELVIVWDALRAKNTIQVIGVCIANLALLVYTAIQVEQIEEAVQQLKDNNALRDPTDDMWADVKPYLVASPCVLAFGTITMALTAWKLYQVFAWDILKTIGADYRMKKRFLHYQIYIALLKFDFFFFLGFTVQFLVIVNARTDAEFGLTIAAIPITIAILLLAAWFTRIENKVGMATVLVLYFGGLSYFIFKLVRIYQPHTAEQYMPVRKSLTAFTVITILLIICTIANCVVCMRNFGAGLKTHLRKPSRDLEKSQDLNSINLQDVKPQIASRMTID</sequence>
<evidence type="ECO:0000256" key="1">
    <source>
        <dbReference type="SAM" id="MobiDB-lite"/>
    </source>
</evidence>
<keyword evidence="4" id="KW-1185">Reference proteome</keyword>
<reference evidence="3" key="1">
    <citation type="journal article" date="2021" name="Mol. Plant Microbe Interact.">
        <title>Complete Genome Sequence of the Plant-Pathogenic Fungus Colletotrichum lupini.</title>
        <authorList>
            <person name="Baroncelli R."/>
            <person name="Pensec F."/>
            <person name="Da Lio D."/>
            <person name="Boufleur T."/>
            <person name="Vicente I."/>
            <person name="Sarrocco S."/>
            <person name="Picot A."/>
            <person name="Baraldi E."/>
            <person name="Sukno S."/>
            <person name="Thon M."/>
            <person name="Le Floch G."/>
        </authorList>
    </citation>
    <scope>NUCLEOTIDE SEQUENCE</scope>
    <source>
        <strain evidence="3">IMI 504893</strain>
    </source>
</reference>
<protein>
    <submittedName>
        <fullName evidence="3">Uncharacterized protein</fullName>
    </submittedName>
</protein>
<feature type="region of interest" description="Disordered" evidence="1">
    <location>
        <begin position="233"/>
        <end position="275"/>
    </location>
</feature>
<feature type="transmembrane region" description="Helical" evidence="2">
    <location>
        <begin position="615"/>
        <end position="634"/>
    </location>
</feature>
<feature type="transmembrane region" description="Helical" evidence="2">
    <location>
        <begin position="800"/>
        <end position="818"/>
    </location>
</feature>
<feature type="compositionally biased region" description="Polar residues" evidence="1">
    <location>
        <begin position="520"/>
        <end position="529"/>
    </location>
</feature>
<feature type="transmembrane region" description="Helical" evidence="2">
    <location>
        <begin position="566"/>
        <end position="587"/>
    </location>
</feature>
<feature type="transmembrane region" description="Helical" evidence="2">
    <location>
        <begin position="693"/>
        <end position="716"/>
    </location>
</feature>
<feature type="transmembrane region" description="Helical" evidence="2">
    <location>
        <begin position="838"/>
        <end position="864"/>
    </location>
</feature>
<evidence type="ECO:0000313" key="4">
    <source>
        <dbReference type="Proteomes" id="UP000830671"/>
    </source>
</evidence>
<accession>A0A9Q8T2C8</accession>
<dbReference type="Proteomes" id="UP000830671">
    <property type="component" value="Chromosome 7"/>
</dbReference>
<dbReference type="InterPro" id="IPR040410">
    <property type="entry name" value="UPF0658_Golgi"/>
</dbReference>
<evidence type="ECO:0000313" key="3">
    <source>
        <dbReference type="EMBL" id="UQC88019.1"/>
    </source>
</evidence>
<dbReference type="KEGG" id="clup:CLUP02_13541"/>
<dbReference type="GO" id="GO:0005794">
    <property type="term" value="C:Golgi apparatus"/>
    <property type="evidence" value="ECO:0007669"/>
    <property type="project" value="TreeGrafter"/>
</dbReference>
<feature type="transmembrane region" description="Helical" evidence="2">
    <location>
        <begin position="742"/>
        <end position="767"/>
    </location>
</feature>
<keyword evidence="2" id="KW-0472">Membrane</keyword>
<feature type="compositionally biased region" description="Polar residues" evidence="1">
    <location>
        <begin position="23"/>
        <end position="35"/>
    </location>
</feature>
<dbReference type="AlphaFoldDB" id="A0A9Q8T2C8"/>
<feature type="transmembrane region" description="Helical" evidence="2">
    <location>
        <begin position="773"/>
        <end position="793"/>
    </location>
</feature>
<feature type="compositionally biased region" description="Polar residues" evidence="1">
    <location>
        <begin position="539"/>
        <end position="548"/>
    </location>
</feature>
<feature type="region of interest" description="Disordered" evidence="1">
    <location>
        <begin position="513"/>
        <end position="548"/>
    </location>
</feature>